<feature type="compositionally biased region" description="Basic and acidic residues" evidence="1">
    <location>
        <begin position="7"/>
        <end position="19"/>
    </location>
</feature>
<sequence>MSQECPPRGDPRERPREEMLPALPTLGFEGPSPFLRMDENTIILTPNRYWRLFNDPELLPTEVNLERPDNLKWHYVDLSHVDQLAPIQGTQSPERNADPCGSIDPYETYSGRNLVIVYHGALCW</sequence>
<accession>A0A427B960</accession>
<feature type="region of interest" description="Disordered" evidence="1">
    <location>
        <begin position="1"/>
        <end position="24"/>
    </location>
</feature>
<organism evidence="2 3">
    <name type="scientific">Ensete ventricosum</name>
    <name type="common">Abyssinian banana</name>
    <name type="synonym">Musa ensete</name>
    <dbReference type="NCBI Taxonomy" id="4639"/>
    <lineage>
        <taxon>Eukaryota</taxon>
        <taxon>Viridiplantae</taxon>
        <taxon>Streptophyta</taxon>
        <taxon>Embryophyta</taxon>
        <taxon>Tracheophyta</taxon>
        <taxon>Spermatophyta</taxon>
        <taxon>Magnoliopsida</taxon>
        <taxon>Liliopsida</taxon>
        <taxon>Zingiberales</taxon>
        <taxon>Musaceae</taxon>
        <taxon>Ensete</taxon>
    </lineage>
</organism>
<evidence type="ECO:0000256" key="1">
    <source>
        <dbReference type="SAM" id="MobiDB-lite"/>
    </source>
</evidence>
<evidence type="ECO:0000313" key="2">
    <source>
        <dbReference type="EMBL" id="RRT84994.1"/>
    </source>
</evidence>
<protein>
    <submittedName>
        <fullName evidence="2">Uncharacterized protein</fullName>
    </submittedName>
</protein>
<evidence type="ECO:0000313" key="3">
    <source>
        <dbReference type="Proteomes" id="UP000287651"/>
    </source>
</evidence>
<reference evidence="2 3" key="1">
    <citation type="journal article" date="2014" name="Agronomy (Basel)">
        <title>A Draft Genome Sequence for Ensete ventricosum, the Drought-Tolerant Tree Against Hunger.</title>
        <authorList>
            <person name="Harrison J."/>
            <person name="Moore K.A."/>
            <person name="Paszkiewicz K."/>
            <person name="Jones T."/>
            <person name="Grant M."/>
            <person name="Ambacheew D."/>
            <person name="Muzemil S."/>
            <person name="Studholme D.J."/>
        </authorList>
    </citation>
    <scope>NUCLEOTIDE SEQUENCE [LARGE SCALE GENOMIC DNA]</scope>
</reference>
<name>A0A427B960_ENSVE</name>
<proteinExistence type="predicted"/>
<dbReference type="Proteomes" id="UP000287651">
    <property type="component" value="Unassembled WGS sequence"/>
</dbReference>
<gene>
    <name evidence="2" type="ORF">B296_00008653</name>
</gene>
<dbReference type="AlphaFoldDB" id="A0A427B960"/>
<comment type="caution">
    <text evidence="2">The sequence shown here is derived from an EMBL/GenBank/DDBJ whole genome shotgun (WGS) entry which is preliminary data.</text>
</comment>
<dbReference type="EMBL" id="AMZH03000196">
    <property type="protein sequence ID" value="RRT84994.1"/>
    <property type="molecule type" value="Genomic_DNA"/>
</dbReference>